<reference evidence="2 3" key="1">
    <citation type="submission" date="2017-04" db="EMBL/GenBank/DDBJ databases">
        <authorList>
            <person name="Afonso C.L."/>
            <person name="Miller P.J."/>
            <person name="Scott M.A."/>
            <person name="Spackman E."/>
            <person name="Goraichik I."/>
            <person name="Dimitrov K.M."/>
            <person name="Suarez D.L."/>
            <person name="Swayne D.E."/>
        </authorList>
    </citation>
    <scope>NUCLEOTIDE SEQUENCE [LARGE SCALE GENOMIC DNA]</scope>
    <source>
        <strain evidence="2 3">B5P</strain>
    </source>
</reference>
<accession>A0A1X7PWW9</accession>
<protein>
    <submittedName>
        <fullName evidence="2">Uncharacterized protein</fullName>
    </submittedName>
</protein>
<dbReference type="RefSeq" id="WP_176247662.1">
    <property type="nucleotide sequence ID" value="NZ_FXBL01000004.1"/>
</dbReference>
<feature type="transmembrane region" description="Helical" evidence="1">
    <location>
        <begin position="36"/>
        <end position="53"/>
    </location>
</feature>
<evidence type="ECO:0000313" key="3">
    <source>
        <dbReference type="Proteomes" id="UP000193083"/>
    </source>
</evidence>
<gene>
    <name evidence="2" type="ORF">SAMN02982922_5598</name>
</gene>
<organism evidence="2 3">
    <name type="scientific">Mesorhizobium australicum</name>
    <dbReference type="NCBI Taxonomy" id="536018"/>
    <lineage>
        <taxon>Bacteria</taxon>
        <taxon>Pseudomonadati</taxon>
        <taxon>Pseudomonadota</taxon>
        <taxon>Alphaproteobacteria</taxon>
        <taxon>Hyphomicrobiales</taxon>
        <taxon>Phyllobacteriaceae</taxon>
        <taxon>Mesorhizobium</taxon>
    </lineage>
</organism>
<keyword evidence="3" id="KW-1185">Reference proteome</keyword>
<name>A0A1X7PWW9_9HYPH</name>
<keyword evidence="1" id="KW-0472">Membrane</keyword>
<keyword evidence="1" id="KW-1133">Transmembrane helix</keyword>
<evidence type="ECO:0000313" key="2">
    <source>
        <dbReference type="EMBL" id="SMH56818.1"/>
    </source>
</evidence>
<dbReference type="AlphaFoldDB" id="A0A1X7PWW9"/>
<proteinExistence type="predicted"/>
<dbReference type="EMBL" id="FXBL01000004">
    <property type="protein sequence ID" value="SMH56818.1"/>
    <property type="molecule type" value="Genomic_DNA"/>
</dbReference>
<dbReference type="Proteomes" id="UP000193083">
    <property type="component" value="Unassembled WGS sequence"/>
</dbReference>
<evidence type="ECO:0000256" key="1">
    <source>
        <dbReference type="SAM" id="Phobius"/>
    </source>
</evidence>
<keyword evidence="1" id="KW-0812">Transmembrane</keyword>
<sequence>MSKVLALLILAMMALHLVRPLGLPGLKQRRDVWKIAVAALVAIGATVLLSHTGQ</sequence>